<comment type="caution">
    <text evidence="1">The sequence shown here is derived from an EMBL/GenBank/DDBJ whole genome shotgun (WGS) entry which is preliminary data.</text>
</comment>
<name>A0ABQ9G715_9NEOP</name>
<sequence length="167" mass="19316">MPGNHVFYDFWLQNRKFIKLLGKCNLCNTELDIAKMGISVIVSHMNGTRKNCSLGILGTIVVEQSHENVRDETKCVYLCCFGIAPYFQSLLMATLSKQDTCVLLFEESINRKLQEKQMDYHVCYWEGDTVKYPYIHSYFLGHSTSQDMFISYEKMSSKISLPNRSLL</sequence>
<evidence type="ECO:0000313" key="2">
    <source>
        <dbReference type="Proteomes" id="UP001159363"/>
    </source>
</evidence>
<organism evidence="1 2">
    <name type="scientific">Dryococelus australis</name>
    <dbReference type="NCBI Taxonomy" id="614101"/>
    <lineage>
        <taxon>Eukaryota</taxon>
        <taxon>Metazoa</taxon>
        <taxon>Ecdysozoa</taxon>
        <taxon>Arthropoda</taxon>
        <taxon>Hexapoda</taxon>
        <taxon>Insecta</taxon>
        <taxon>Pterygota</taxon>
        <taxon>Neoptera</taxon>
        <taxon>Polyneoptera</taxon>
        <taxon>Phasmatodea</taxon>
        <taxon>Verophasmatodea</taxon>
        <taxon>Anareolatae</taxon>
        <taxon>Phasmatidae</taxon>
        <taxon>Eurycanthinae</taxon>
        <taxon>Dryococelus</taxon>
    </lineage>
</organism>
<proteinExistence type="predicted"/>
<dbReference type="EMBL" id="JARBHB010000015">
    <property type="protein sequence ID" value="KAJ8868038.1"/>
    <property type="molecule type" value="Genomic_DNA"/>
</dbReference>
<evidence type="ECO:0000313" key="1">
    <source>
        <dbReference type="EMBL" id="KAJ8868038.1"/>
    </source>
</evidence>
<reference evidence="1 2" key="1">
    <citation type="submission" date="2023-02" db="EMBL/GenBank/DDBJ databases">
        <title>LHISI_Scaffold_Assembly.</title>
        <authorList>
            <person name="Stuart O.P."/>
            <person name="Cleave R."/>
            <person name="Magrath M.J.L."/>
            <person name="Mikheyev A.S."/>
        </authorList>
    </citation>
    <scope>NUCLEOTIDE SEQUENCE [LARGE SCALE GENOMIC DNA]</scope>
    <source>
        <strain evidence="1">Daus_M_001</strain>
        <tissue evidence="1">Leg muscle</tissue>
    </source>
</reference>
<gene>
    <name evidence="1" type="ORF">PR048_031847</name>
</gene>
<protein>
    <submittedName>
        <fullName evidence="1">Uncharacterized protein</fullName>
    </submittedName>
</protein>
<dbReference type="Proteomes" id="UP001159363">
    <property type="component" value="Chromosome 14"/>
</dbReference>
<keyword evidence="2" id="KW-1185">Reference proteome</keyword>
<accession>A0ABQ9G715</accession>